<dbReference type="RefSeq" id="WP_166587267.1">
    <property type="nucleotide sequence ID" value="NZ_WWEO01000044.1"/>
</dbReference>
<reference evidence="1" key="2">
    <citation type="submission" date="2020-10" db="EMBL/GenBank/DDBJ databases">
        <title>Mucilaginibacter sp. nov., isolated from soil.</title>
        <authorList>
            <person name="Jeon C.O."/>
        </authorList>
    </citation>
    <scope>NUCLEOTIDE SEQUENCE</scope>
    <source>
        <strain evidence="1">R11</strain>
    </source>
</reference>
<organism evidence="1 2">
    <name type="scientific">Mucilaginibacter agri</name>
    <dbReference type="NCBI Taxonomy" id="2695265"/>
    <lineage>
        <taxon>Bacteria</taxon>
        <taxon>Pseudomonadati</taxon>
        <taxon>Bacteroidota</taxon>
        <taxon>Sphingobacteriia</taxon>
        <taxon>Sphingobacteriales</taxon>
        <taxon>Sphingobacteriaceae</taxon>
        <taxon>Mucilaginibacter</taxon>
    </lineage>
</organism>
<comment type="caution">
    <text evidence="1">The sequence shown here is derived from an EMBL/GenBank/DDBJ whole genome shotgun (WGS) entry which is preliminary data.</text>
</comment>
<proteinExistence type="predicted"/>
<name>A0A966DVB9_9SPHI</name>
<dbReference type="AlphaFoldDB" id="A0A966DVB9"/>
<dbReference type="InterPro" id="IPR019240">
    <property type="entry name" value="DUF2196"/>
</dbReference>
<gene>
    <name evidence="1" type="ORF">GSY63_18190</name>
</gene>
<evidence type="ECO:0000313" key="2">
    <source>
        <dbReference type="Proteomes" id="UP000638732"/>
    </source>
</evidence>
<dbReference type="NCBIfam" id="TIGR03833">
    <property type="entry name" value="YwbE family protein"/>
    <property type="match status" value="1"/>
</dbReference>
<reference evidence="1" key="1">
    <citation type="submission" date="2020-01" db="EMBL/GenBank/DDBJ databases">
        <authorList>
            <person name="Seo Y.L."/>
        </authorList>
    </citation>
    <scope>NUCLEOTIDE SEQUENCE</scope>
    <source>
        <strain evidence="1">R11</strain>
    </source>
</reference>
<evidence type="ECO:0000313" key="1">
    <source>
        <dbReference type="EMBL" id="NCD71302.1"/>
    </source>
</evidence>
<accession>A0A966DVB9</accession>
<protein>
    <submittedName>
        <fullName evidence="1">YwbE family protein</fullName>
    </submittedName>
</protein>
<dbReference type="PANTHER" id="PTHR40069:SF1">
    <property type="entry name" value="YWBE PROTEIN"/>
    <property type="match status" value="1"/>
</dbReference>
<dbReference type="Proteomes" id="UP000638732">
    <property type="component" value="Unassembled WGS sequence"/>
</dbReference>
<dbReference type="Pfam" id="PF09962">
    <property type="entry name" value="DUF2196"/>
    <property type="match status" value="1"/>
</dbReference>
<keyword evidence="2" id="KW-1185">Reference proteome</keyword>
<dbReference type="EMBL" id="WWEO01000044">
    <property type="protein sequence ID" value="NCD71302.1"/>
    <property type="molecule type" value="Genomic_DNA"/>
</dbReference>
<dbReference type="PANTHER" id="PTHR40069">
    <property type="entry name" value="YWBE PROTEIN"/>
    <property type="match status" value="1"/>
</dbReference>
<sequence>MDGKTRSDIYPGLEVDIILKKDQRTGERTRGFVDRILTSAPYHTRGIKVRLEDGQVGRVIEIFEED</sequence>